<dbReference type="PANTHER" id="PTHR33246:SF51">
    <property type="entry name" value="MYB_SANT-LIKE DOMAIN-CONTAINING PROTEIN"/>
    <property type="match status" value="1"/>
</dbReference>
<gene>
    <name evidence="2" type="ORF">R1sor_003542</name>
</gene>
<feature type="compositionally biased region" description="Polar residues" evidence="1">
    <location>
        <begin position="255"/>
        <end position="267"/>
    </location>
</feature>
<dbReference type="EMBL" id="JBJQOH010000006">
    <property type="protein sequence ID" value="KAL3685520.1"/>
    <property type="molecule type" value="Genomic_DNA"/>
</dbReference>
<organism evidence="2 3">
    <name type="scientific">Riccia sorocarpa</name>
    <dbReference type="NCBI Taxonomy" id="122646"/>
    <lineage>
        <taxon>Eukaryota</taxon>
        <taxon>Viridiplantae</taxon>
        <taxon>Streptophyta</taxon>
        <taxon>Embryophyta</taxon>
        <taxon>Marchantiophyta</taxon>
        <taxon>Marchantiopsida</taxon>
        <taxon>Marchantiidae</taxon>
        <taxon>Marchantiales</taxon>
        <taxon>Ricciaceae</taxon>
        <taxon>Riccia</taxon>
    </lineage>
</organism>
<evidence type="ECO:0000313" key="3">
    <source>
        <dbReference type="Proteomes" id="UP001633002"/>
    </source>
</evidence>
<reference evidence="2 3" key="1">
    <citation type="submission" date="2024-09" db="EMBL/GenBank/DDBJ databases">
        <title>Chromosome-scale assembly of Riccia sorocarpa.</title>
        <authorList>
            <person name="Paukszto L."/>
        </authorList>
    </citation>
    <scope>NUCLEOTIDE SEQUENCE [LARGE SCALE GENOMIC DNA]</scope>
    <source>
        <strain evidence="2">LP-2024</strain>
        <tissue evidence="2">Aerial parts of the thallus</tissue>
    </source>
</reference>
<sequence>MVACIEVPEHFRQVMGGGQKTKVGGKCMSKAKAFHIMASHLRNVNGFPDVTGEEMKKRFERYVSMYKKAWEFKDSTGRGLSEKEVEKGMTIHDKLEKICSHFDKMHAILGQRANAEESSGLPKDIEILRFDSQPHFNSQEIGDGDFSYDEENSSAERVTTVEPEEFSLNGPSGSSVAEEPPFNLVDVDYGSDDGDDDFCEDFLNETVVEDENQGSEEENQEHGGKDPHIDLSGSANGNLNGCNQGKTKEKRRNGDSQSGKSNRTRTSTNRDIEDARSEASEVVDLMDSEIDDEETNHLREIRSKRRAGLDAQPFGEVEIEVFGEMEAENSDEEAENLDGEEEEIQQKYLFSFEALLDVEHSIKWAFIPFKSVMEALRDVDGADFDKLGLLAAFTIHFPRPQMITIFNN</sequence>
<feature type="region of interest" description="Disordered" evidence="1">
    <location>
        <begin position="133"/>
        <end position="280"/>
    </location>
</feature>
<feature type="compositionally biased region" description="Basic and acidic residues" evidence="1">
    <location>
        <begin position="220"/>
        <end position="229"/>
    </location>
</feature>
<keyword evidence="3" id="KW-1185">Reference proteome</keyword>
<dbReference type="AlphaFoldDB" id="A0ABD3H5C1"/>
<feature type="compositionally biased region" description="Acidic residues" evidence="1">
    <location>
        <begin position="189"/>
        <end position="219"/>
    </location>
</feature>
<name>A0ABD3H5C1_9MARC</name>
<evidence type="ECO:0000313" key="2">
    <source>
        <dbReference type="EMBL" id="KAL3685520.1"/>
    </source>
</evidence>
<accession>A0ABD3H5C1</accession>
<protein>
    <submittedName>
        <fullName evidence="2">Uncharacterized protein</fullName>
    </submittedName>
</protein>
<evidence type="ECO:0000256" key="1">
    <source>
        <dbReference type="SAM" id="MobiDB-lite"/>
    </source>
</evidence>
<dbReference type="Proteomes" id="UP001633002">
    <property type="component" value="Unassembled WGS sequence"/>
</dbReference>
<proteinExistence type="predicted"/>
<feature type="compositionally biased region" description="Polar residues" evidence="1">
    <location>
        <begin position="233"/>
        <end position="245"/>
    </location>
</feature>
<feature type="compositionally biased region" description="Basic and acidic residues" evidence="1">
    <location>
        <begin position="268"/>
        <end position="279"/>
    </location>
</feature>
<dbReference type="PANTHER" id="PTHR33246">
    <property type="entry name" value="CCHC-TYPE DOMAIN-CONTAINING PROTEIN"/>
    <property type="match status" value="1"/>
</dbReference>
<comment type="caution">
    <text evidence="2">The sequence shown here is derived from an EMBL/GenBank/DDBJ whole genome shotgun (WGS) entry which is preliminary data.</text>
</comment>
<feature type="compositionally biased region" description="Acidic residues" evidence="1">
    <location>
        <begin position="142"/>
        <end position="153"/>
    </location>
</feature>